<dbReference type="InterPro" id="IPR005653">
    <property type="entry name" value="OstA-like_N"/>
</dbReference>
<keyword evidence="3 4" id="KW-0998">Cell outer membrane</keyword>
<reference evidence="8 9" key="1">
    <citation type="submission" date="2018-11" db="EMBL/GenBank/DDBJ databases">
        <title>The draft genome sequence of Amphritea balenae JAMM 1525T.</title>
        <authorList>
            <person name="Fang Z."/>
            <person name="Zhang Y."/>
            <person name="Han X."/>
        </authorList>
    </citation>
    <scope>NUCLEOTIDE SEQUENCE [LARGE SCALE GENOMIC DNA]</scope>
    <source>
        <strain evidence="8 9">JAMM 1525</strain>
    </source>
</reference>
<feature type="region of interest" description="Disordered" evidence="5">
    <location>
        <begin position="50"/>
        <end position="79"/>
    </location>
</feature>
<comment type="caution">
    <text evidence="4">Lacks conserved residue(s) required for the propagation of feature annotation.</text>
</comment>
<dbReference type="PANTHER" id="PTHR30189:SF1">
    <property type="entry name" value="LPS-ASSEMBLY PROTEIN LPTD"/>
    <property type="match status" value="1"/>
</dbReference>
<feature type="signal peptide" evidence="4">
    <location>
        <begin position="1"/>
        <end position="25"/>
    </location>
</feature>
<evidence type="ECO:0000313" key="8">
    <source>
        <dbReference type="EMBL" id="RRC99162.1"/>
    </source>
</evidence>
<comment type="caution">
    <text evidence="8">The sequence shown here is derived from an EMBL/GenBank/DDBJ whole genome shotgun (WGS) entry which is preliminary data.</text>
</comment>
<evidence type="ECO:0000313" key="9">
    <source>
        <dbReference type="Proteomes" id="UP000267535"/>
    </source>
</evidence>
<feature type="domain" description="Organic solvent tolerance-like N-terminal" evidence="6">
    <location>
        <begin position="198"/>
        <end position="329"/>
    </location>
</feature>
<evidence type="ECO:0000256" key="2">
    <source>
        <dbReference type="ARBA" id="ARBA00023136"/>
    </source>
</evidence>
<evidence type="ECO:0000259" key="6">
    <source>
        <dbReference type="Pfam" id="PF03968"/>
    </source>
</evidence>
<dbReference type="InterPro" id="IPR050218">
    <property type="entry name" value="LptD"/>
</dbReference>
<evidence type="ECO:0000259" key="7">
    <source>
        <dbReference type="Pfam" id="PF04453"/>
    </source>
</evidence>
<comment type="subcellular location">
    <subcellularLocation>
        <location evidence="4">Cell outer membrane</location>
    </subcellularLocation>
</comment>
<comment type="subunit">
    <text evidence="4">Component of the lipopolysaccharide transport and assembly complex. Interacts with LptE and LptA.</text>
</comment>
<dbReference type="AlphaFoldDB" id="A0A3P1SSK3"/>
<comment type="function">
    <text evidence="4">Together with LptE, is involved in the assembly of lipopolysaccharide (LPS) at the surface of the outer membrane.</text>
</comment>
<dbReference type="GO" id="GO:0015920">
    <property type="term" value="P:lipopolysaccharide transport"/>
    <property type="evidence" value="ECO:0007669"/>
    <property type="project" value="InterPro"/>
</dbReference>
<gene>
    <name evidence="4" type="primary">lptD</name>
    <name evidence="8" type="ORF">EHS89_09910</name>
</gene>
<organism evidence="8 9">
    <name type="scientific">Amphritea balenae</name>
    <dbReference type="NCBI Taxonomy" id="452629"/>
    <lineage>
        <taxon>Bacteria</taxon>
        <taxon>Pseudomonadati</taxon>
        <taxon>Pseudomonadota</taxon>
        <taxon>Gammaproteobacteria</taxon>
        <taxon>Oceanospirillales</taxon>
        <taxon>Oceanospirillaceae</taxon>
        <taxon>Amphritea</taxon>
    </lineage>
</organism>
<dbReference type="PANTHER" id="PTHR30189">
    <property type="entry name" value="LPS-ASSEMBLY PROTEIN"/>
    <property type="match status" value="1"/>
</dbReference>
<dbReference type="Proteomes" id="UP000267535">
    <property type="component" value="Unassembled WGS sequence"/>
</dbReference>
<keyword evidence="9" id="KW-1185">Reference proteome</keyword>
<dbReference type="HAMAP" id="MF_01411">
    <property type="entry name" value="LPS_assembly_LptD"/>
    <property type="match status" value="1"/>
</dbReference>
<evidence type="ECO:0000256" key="4">
    <source>
        <dbReference type="HAMAP-Rule" id="MF_01411"/>
    </source>
</evidence>
<keyword evidence="2 4" id="KW-0472">Membrane</keyword>
<dbReference type="InterPro" id="IPR007543">
    <property type="entry name" value="LptD_C"/>
</dbReference>
<dbReference type="InterPro" id="IPR020889">
    <property type="entry name" value="LipoPS_assembly_LptD"/>
</dbReference>
<feature type="chain" id="PRO_5018340643" description="LPS-assembly protein LptD" evidence="4">
    <location>
        <begin position="26"/>
        <end position="881"/>
    </location>
</feature>
<dbReference type="GO" id="GO:1990351">
    <property type="term" value="C:transporter complex"/>
    <property type="evidence" value="ECO:0007669"/>
    <property type="project" value="TreeGrafter"/>
</dbReference>
<dbReference type="EMBL" id="RQXV01000005">
    <property type="protein sequence ID" value="RRC99162.1"/>
    <property type="molecule type" value="Genomic_DNA"/>
</dbReference>
<accession>A0A3P1SSK3</accession>
<evidence type="ECO:0000256" key="5">
    <source>
        <dbReference type="SAM" id="MobiDB-lite"/>
    </source>
</evidence>
<sequence length="881" mass="98757" precursor="true">MPFSRRSSYTLTLAVIAALSNSTQAAETAPVAKHALWTCTMQQGQNWDCDNQKQAAAEDQASVTEDSNTGSDNSDKFENTTKTTAATITEQNINGRWQCDAGTNGSWNCTDTLNLGTPTTPVEITKSGIPASQNKIKPQQATISSQPTLNIPAADLTITDYAQQDWYPISGASKACHGVYIEPDYQTTSDAETGKLRIDADQSDTQLGGLTQLKGNVELRQSGHYLRSDSAEVDQVSNQIRLTGNIRYREPGLLLLGSEAQTNALSGETVVSNANYVVHEQSLRGKAKRIIRLQDDRVRMEQSTYTTCAPSDESWKIAADSLVLDPNRGFGTAKHATLKVADIPVFYFPYLEFPIDDQRHSGFLFPSIGYSKSDGLELGIPYYFNLAANYDDTLTPRLFTERGLLLENEFRHMDSYGQQSLSTGLLFNDNKFNKDRWLLGVDHLGGSGSWSSEIDFNAVSDSDYFDDLGSSLEVDRTTHLDRLAKARFQQQNWNATLRVHDYQTIDSSKSPYQRLPQLQVRGQYNIVKGQEFAFKYLTDATQFDRDTEGLTGIDRVTGSRLHVQPSASMPIISSWGYLKPEISYWMTQYNLNDQISGQDDSISRTATVFSMDSGLYFERETDNYTQSLEPRLFALYSSKEEQQGIPDFDTSLADFSYKSLFRSNRFFGLDKIGDSQQVSLGLSSAFYRADGSELSRFSLGQAFYFADRTVQLNGITTVDTDEQSNFAAQASWNPFRDLRVTLDTELDRDNVNLVATNAKIHYTPSINKTISFGYRQRDGLRNQTDLSFIWPLAPEWSMMGRWQEDLENKQTPEALLGVEYASCCWKVRLAARQWIEDDSIGQKDSAIYLQFVLKGLGEVGNGDSALKDIIGFKEREENNDY</sequence>
<dbReference type="GO" id="GO:0009279">
    <property type="term" value="C:cell outer membrane"/>
    <property type="evidence" value="ECO:0007669"/>
    <property type="project" value="UniProtKB-SubCell"/>
</dbReference>
<evidence type="ECO:0000256" key="1">
    <source>
        <dbReference type="ARBA" id="ARBA00022729"/>
    </source>
</evidence>
<feature type="compositionally biased region" description="Polar residues" evidence="5">
    <location>
        <begin position="61"/>
        <end position="72"/>
    </location>
</feature>
<dbReference type="Pfam" id="PF03968">
    <property type="entry name" value="LptD_N"/>
    <property type="match status" value="1"/>
</dbReference>
<comment type="similarity">
    <text evidence="4">Belongs to the LptD family.</text>
</comment>
<feature type="domain" description="LptD C-terminal" evidence="7">
    <location>
        <begin position="435"/>
        <end position="796"/>
    </location>
</feature>
<dbReference type="GO" id="GO:0043165">
    <property type="term" value="P:Gram-negative-bacterium-type cell outer membrane assembly"/>
    <property type="evidence" value="ECO:0007669"/>
    <property type="project" value="UniProtKB-UniRule"/>
</dbReference>
<proteinExistence type="inferred from homology"/>
<dbReference type="RefSeq" id="WP_124925998.1">
    <property type="nucleotide sequence ID" value="NZ_BMOH01000004.1"/>
</dbReference>
<dbReference type="Pfam" id="PF04453">
    <property type="entry name" value="LptD"/>
    <property type="match status" value="1"/>
</dbReference>
<evidence type="ECO:0000256" key="3">
    <source>
        <dbReference type="ARBA" id="ARBA00023237"/>
    </source>
</evidence>
<protein>
    <recommendedName>
        <fullName evidence="4">LPS-assembly protein LptD</fullName>
    </recommendedName>
</protein>
<name>A0A3P1SSK3_9GAMM</name>
<dbReference type="OrthoDB" id="9760225at2"/>
<keyword evidence="1 4" id="KW-0732">Signal</keyword>